<dbReference type="EMBL" id="KK088456">
    <property type="protein sequence ID" value="EYE90621.1"/>
    <property type="molecule type" value="Genomic_DNA"/>
</dbReference>
<proteinExistence type="predicted"/>
<dbReference type="Proteomes" id="UP000019804">
    <property type="component" value="Unassembled WGS sequence"/>
</dbReference>
<evidence type="ECO:0000313" key="2">
    <source>
        <dbReference type="Proteomes" id="UP000019804"/>
    </source>
</evidence>
<name>A0A017S1D1_ASPRC</name>
<evidence type="ECO:0000313" key="1">
    <source>
        <dbReference type="EMBL" id="EYE90621.1"/>
    </source>
</evidence>
<reference evidence="2" key="1">
    <citation type="journal article" date="2014" name="Nat. Commun.">
        <title>Genomic adaptations of the halophilic Dead Sea filamentous fungus Eurotium rubrum.</title>
        <authorList>
            <person name="Kis-Papo T."/>
            <person name="Weig A.R."/>
            <person name="Riley R."/>
            <person name="Persoh D."/>
            <person name="Salamov A."/>
            <person name="Sun H."/>
            <person name="Lipzen A."/>
            <person name="Wasser S.P."/>
            <person name="Rambold G."/>
            <person name="Grigoriev I.V."/>
            <person name="Nevo E."/>
        </authorList>
    </citation>
    <scope>NUCLEOTIDE SEQUENCE [LARGE SCALE GENOMIC DNA]</scope>
    <source>
        <strain evidence="2">CBS 135680</strain>
    </source>
</reference>
<protein>
    <submittedName>
        <fullName evidence="1">Uncharacterized protein</fullName>
    </submittedName>
</protein>
<dbReference type="GeneID" id="63698280"/>
<gene>
    <name evidence="1" type="ORF">EURHEDRAFT_417281</name>
</gene>
<organism evidence="1 2">
    <name type="scientific">Aspergillus ruber (strain CBS 135680)</name>
    <dbReference type="NCBI Taxonomy" id="1388766"/>
    <lineage>
        <taxon>Eukaryota</taxon>
        <taxon>Fungi</taxon>
        <taxon>Dikarya</taxon>
        <taxon>Ascomycota</taxon>
        <taxon>Pezizomycotina</taxon>
        <taxon>Eurotiomycetes</taxon>
        <taxon>Eurotiomycetidae</taxon>
        <taxon>Eurotiales</taxon>
        <taxon>Aspergillaceae</taxon>
        <taxon>Aspergillus</taxon>
        <taxon>Aspergillus subgen. Aspergillus</taxon>
    </lineage>
</organism>
<dbReference type="AlphaFoldDB" id="A0A017S1D1"/>
<dbReference type="RefSeq" id="XP_040634311.1">
    <property type="nucleotide sequence ID" value="XM_040783156.1"/>
</dbReference>
<keyword evidence="2" id="KW-1185">Reference proteome</keyword>
<dbReference type="HOGENOM" id="CLU_2440468_0_0_1"/>
<sequence length="90" mass="9878">MSVIPIFCTADILASVPDQLIEKSTQPKDATNIFSLMRTPTQEAIDLNGTDPPIEDVSRTKVMIRSINSSSDFLQREGRAIISKKDGLLS</sequence>
<accession>A0A017S1D1</accession>